<dbReference type="GO" id="GO:0102193">
    <property type="term" value="F:protein-ribulosamine 3-kinase activity"/>
    <property type="evidence" value="ECO:0007669"/>
    <property type="project" value="UniProtKB-EC"/>
</dbReference>
<evidence type="ECO:0000256" key="2">
    <source>
        <dbReference type="ARBA" id="ARBA00048655"/>
    </source>
</evidence>
<dbReference type="PANTHER" id="PTHR12149:SF8">
    <property type="entry name" value="PROTEIN-RIBULOSAMINE 3-KINASE"/>
    <property type="match status" value="1"/>
</dbReference>
<comment type="caution">
    <text evidence="5">The sequence shown here is derived from an EMBL/GenBank/DDBJ whole genome shotgun (WGS) entry which is preliminary data.</text>
</comment>
<dbReference type="Pfam" id="PF03881">
    <property type="entry name" value="Fructosamin_kin"/>
    <property type="match status" value="1"/>
</dbReference>
<evidence type="ECO:0000313" key="6">
    <source>
        <dbReference type="Proteomes" id="UP000224634"/>
    </source>
</evidence>
<dbReference type="AlphaFoldDB" id="A0A2B7XWY3"/>
<feature type="region of interest" description="Disordered" evidence="3">
    <location>
        <begin position="1"/>
        <end position="23"/>
    </location>
</feature>
<keyword evidence="6" id="KW-1185">Reference proteome</keyword>
<keyword evidence="4" id="KW-0812">Transmembrane</keyword>
<feature type="compositionally biased region" description="Basic and acidic residues" evidence="3">
    <location>
        <begin position="369"/>
        <end position="389"/>
    </location>
</feature>
<sequence>MATLTAKVVQNPTTKKPAPGTRKHARLADVFGKNVSIDENVVAKLPAGSQIVSVTPGGPSLWVQTAVIEFRLPDQTIVQYFKKGASGDGGRKMVEGSFEGEKALHTFMPEHVPKPIAWGVHKSIPDTYFYLCEFVDMVDDVPDKRKWAGTVAKLHKRSSGKSPGGKFGFQVATHLANVPIDNSWSDSWESFWAQQLSSMFQREEALRGPNDELSRLKTAYFEKVIPRLLRPLETEGRHVTPCLIHSDLWPGNIMHRRDNDELCMFDSCAYWGHHEADLGICWNPRYKLGPPTRDAYLHFMPMSHPREDFEDRNALYAMKFHVLLSILYSDDALYRDILIQRMRELVDKFPDGYAGYEAKRKQRGKPGKSRVDSTKSEDKRPQDIETEKKPERLMHPLLLKFGALSPAMLLAIALAIVAVAVLQSSSLIFKRSASAQT</sequence>
<keyword evidence="4" id="KW-1133">Transmembrane helix</keyword>
<organism evidence="5 6">
    <name type="scientific">Polytolypa hystricis (strain UAMH7299)</name>
    <dbReference type="NCBI Taxonomy" id="1447883"/>
    <lineage>
        <taxon>Eukaryota</taxon>
        <taxon>Fungi</taxon>
        <taxon>Dikarya</taxon>
        <taxon>Ascomycota</taxon>
        <taxon>Pezizomycotina</taxon>
        <taxon>Eurotiomycetes</taxon>
        <taxon>Eurotiomycetidae</taxon>
        <taxon>Onygenales</taxon>
        <taxon>Onygenales incertae sedis</taxon>
        <taxon>Polytolypa</taxon>
    </lineage>
</organism>
<dbReference type="OrthoDB" id="5772781at2759"/>
<comment type="catalytic activity">
    <reaction evidence="2">
        <text>N(6)-D-ribulosyl-L-lysyl-[protein] + ATP = N(6)-(3-O-phospho-D-ribulosyl)-L-lysyl-[protein] + ADP + H(+)</text>
        <dbReference type="Rhea" id="RHEA:48432"/>
        <dbReference type="Rhea" id="RHEA-COMP:12103"/>
        <dbReference type="Rhea" id="RHEA-COMP:12104"/>
        <dbReference type="ChEBI" id="CHEBI:15378"/>
        <dbReference type="ChEBI" id="CHEBI:30616"/>
        <dbReference type="ChEBI" id="CHEBI:90418"/>
        <dbReference type="ChEBI" id="CHEBI:90420"/>
        <dbReference type="ChEBI" id="CHEBI:456216"/>
        <dbReference type="EC" id="2.7.1.172"/>
    </reaction>
    <physiologicalReaction direction="left-to-right" evidence="2">
        <dbReference type="Rhea" id="RHEA:48433"/>
    </physiologicalReaction>
</comment>
<gene>
    <name evidence="5" type="ORF">AJ80_06391</name>
</gene>
<dbReference type="Gene3D" id="3.90.1200.10">
    <property type="match status" value="1"/>
</dbReference>
<dbReference type="Proteomes" id="UP000224634">
    <property type="component" value="Unassembled WGS sequence"/>
</dbReference>
<dbReference type="EC" id="2.7.1.172" evidence="1"/>
<dbReference type="PANTHER" id="PTHR12149">
    <property type="entry name" value="FRUCTOSAMINE 3 KINASE-RELATED PROTEIN"/>
    <property type="match status" value="1"/>
</dbReference>
<evidence type="ECO:0000256" key="3">
    <source>
        <dbReference type="SAM" id="MobiDB-lite"/>
    </source>
</evidence>
<keyword evidence="4" id="KW-0472">Membrane</keyword>
<name>A0A2B7XWY3_POLH7</name>
<feature type="transmembrane region" description="Helical" evidence="4">
    <location>
        <begin position="397"/>
        <end position="422"/>
    </location>
</feature>
<dbReference type="InterPro" id="IPR016477">
    <property type="entry name" value="Fructo-/Ketosamine-3-kinase"/>
</dbReference>
<evidence type="ECO:0000256" key="4">
    <source>
        <dbReference type="SAM" id="Phobius"/>
    </source>
</evidence>
<dbReference type="EMBL" id="PDNA01000106">
    <property type="protein sequence ID" value="PGH13281.1"/>
    <property type="molecule type" value="Genomic_DNA"/>
</dbReference>
<evidence type="ECO:0000256" key="1">
    <source>
        <dbReference type="ARBA" id="ARBA00011961"/>
    </source>
</evidence>
<dbReference type="SUPFAM" id="SSF56112">
    <property type="entry name" value="Protein kinase-like (PK-like)"/>
    <property type="match status" value="1"/>
</dbReference>
<protein>
    <recommendedName>
        <fullName evidence="1">protein-ribulosamine 3-kinase</fullName>
        <ecNumber evidence="1">2.7.1.172</ecNumber>
    </recommendedName>
</protein>
<feature type="region of interest" description="Disordered" evidence="3">
    <location>
        <begin position="357"/>
        <end position="389"/>
    </location>
</feature>
<proteinExistence type="predicted"/>
<reference evidence="5 6" key="1">
    <citation type="submission" date="2017-10" db="EMBL/GenBank/DDBJ databases">
        <title>Comparative genomics in systemic dimorphic fungi from Ajellomycetaceae.</title>
        <authorList>
            <person name="Munoz J.F."/>
            <person name="Mcewen J.G."/>
            <person name="Clay O.K."/>
            <person name="Cuomo C.A."/>
        </authorList>
    </citation>
    <scope>NUCLEOTIDE SEQUENCE [LARGE SCALE GENOMIC DNA]</scope>
    <source>
        <strain evidence="5 6">UAMH7299</strain>
    </source>
</reference>
<evidence type="ECO:0000313" key="5">
    <source>
        <dbReference type="EMBL" id="PGH13281.1"/>
    </source>
</evidence>
<accession>A0A2B7XWY3</accession>
<dbReference type="InterPro" id="IPR011009">
    <property type="entry name" value="Kinase-like_dom_sf"/>
</dbReference>